<evidence type="ECO:0000256" key="1">
    <source>
        <dbReference type="ARBA" id="ARBA00004604"/>
    </source>
</evidence>
<feature type="compositionally biased region" description="Polar residues" evidence="4">
    <location>
        <begin position="64"/>
        <end position="73"/>
    </location>
</feature>
<name>A0A8H5G4E5_9AGAR</name>
<feature type="region of interest" description="Disordered" evidence="4">
    <location>
        <begin position="250"/>
        <end position="297"/>
    </location>
</feature>
<protein>
    <submittedName>
        <fullName evidence="5">Uncharacterized protein</fullName>
    </submittedName>
</protein>
<evidence type="ECO:0000256" key="2">
    <source>
        <dbReference type="ARBA" id="ARBA00022694"/>
    </source>
</evidence>
<evidence type="ECO:0000256" key="3">
    <source>
        <dbReference type="ARBA" id="ARBA00023242"/>
    </source>
</evidence>
<dbReference type="PANTHER" id="PTHR15314">
    <property type="entry name" value="RIBONUCLEASE P PROTEIN SUBUNIT P20"/>
    <property type="match status" value="1"/>
</dbReference>
<keyword evidence="3" id="KW-0539">Nucleus</keyword>
<accession>A0A8H5G4E5</accession>
<evidence type="ECO:0000256" key="4">
    <source>
        <dbReference type="SAM" id="MobiDB-lite"/>
    </source>
</evidence>
<feature type="compositionally biased region" description="Low complexity" evidence="4">
    <location>
        <begin position="74"/>
        <end position="91"/>
    </location>
</feature>
<dbReference type="AlphaFoldDB" id="A0A8H5G4E5"/>
<evidence type="ECO:0000313" key="6">
    <source>
        <dbReference type="Proteomes" id="UP000559027"/>
    </source>
</evidence>
<dbReference type="GO" id="GO:0001682">
    <property type="term" value="P:tRNA 5'-leader removal"/>
    <property type="evidence" value="ECO:0007669"/>
    <property type="project" value="InterPro"/>
</dbReference>
<comment type="caution">
    <text evidence="5">The sequence shown here is derived from an EMBL/GenBank/DDBJ whole genome shotgun (WGS) entry which is preliminary data.</text>
</comment>
<organism evidence="5 6">
    <name type="scientific">Leucocoprinus leucothites</name>
    <dbReference type="NCBI Taxonomy" id="201217"/>
    <lineage>
        <taxon>Eukaryota</taxon>
        <taxon>Fungi</taxon>
        <taxon>Dikarya</taxon>
        <taxon>Basidiomycota</taxon>
        <taxon>Agaricomycotina</taxon>
        <taxon>Agaricomycetes</taxon>
        <taxon>Agaricomycetidae</taxon>
        <taxon>Agaricales</taxon>
        <taxon>Agaricineae</taxon>
        <taxon>Agaricaceae</taxon>
        <taxon>Leucocoprinus</taxon>
    </lineage>
</organism>
<feature type="region of interest" description="Disordered" evidence="4">
    <location>
        <begin position="64"/>
        <end position="108"/>
    </location>
</feature>
<comment type="subcellular location">
    <subcellularLocation>
        <location evidence="1">Nucleus</location>
        <location evidence="1">Nucleolus</location>
    </subcellularLocation>
</comment>
<dbReference type="InterPro" id="IPR014612">
    <property type="entry name" value="Pop7/Rpp20"/>
</dbReference>
<reference evidence="5 6" key="1">
    <citation type="journal article" date="2020" name="ISME J.">
        <title>Uncovering the hidden diversity of litter-decomposition mechanisms in mushroom-forming fungi.</title>
        <authorList>
            <person name="Floudas D."/>
            <person name="Bentzer J."/>
            <person name="Ahren D."/>
            <person name="Johansson T."/>
            <person name="Persson P."/>
            <person name="Tunlid A."/>
        </authorList>
    </citation>
    <scope>NUCLEOTIDE SEQUENCE [LARGE SCALE GENOMIC DNA]</scope>
    <source>
        <strain evidence="5 6">CBS 146.42</strain>
    </source>
</reference>
<feature type="compositionally biased region" description="Acidic residues" evidence="4">
    <location>
        <begin position="286"/>
        <end position="297"/>
    </location>
</feature>
<keyword evidence="6" id="KW-1185">Reference proteome</keyword>
<proteinExistence type="predicted"/>
<dbReference type="PANTHER" id="PTHR15314:SF1">
    <property type="entry name" value="RIBONUCLEASE P PROTEIN SUBUNIT P20"/>
    <property type="match status" value="1"/>
</dbReference>
<dbReference type="EMBL" id="JAACJO010000005">
    <property type="protein sequence ID" value="KAF5358136.1"/>
    <property type="molecule type" value="Genomic_DNA"/>
</dbReference>
<dbReference type="GO" id="GO:0005655">
    <property type="term" value="C:nucleolar ribonuclease P complex"/>
    <property type="evidence" value="ECO:0007669"/>
    <property type="project" value="InterPro"/>
</dbReference>
<dbReference type="Proteomes" id="UP000559027">
    <property type="component" value="Unassembled WGS sequence"/>
</dbReference>
<dbReference type="GO" id="GO:0000172">
    <property type="term" value="C:ribonuclease MRP complex"/>
    <property type="evidence" value="ECO:0007669"/>
    <property type="project" value="InterPro"/>
</dbReference>
<evidence type="ECO:0000313" key="5">
    <source>
        <dbReference type="EMBL" id="KAF5358136.1"/>
    </source>
</evidence>
<dbReference type="Gene3D" id="3.30.110.20">
    <property type="entry name" value="Alba-like domain"/>
    <property type="match status" value="1"/>
</dbReference>
<dbReference type="OrthoDB" id="416729at2759"/>
<dbReference type="InterPro" id="IPR036882">
    <property type="entry name" value="Alba-like_dom_sf"/>
</dbReference>
<sequence>MQSSQELNHAVWHYCCQVTASFVSHSNVITATLMSTNSKKRRASPGPLVEEYPEKRVKVVRTNTVPSCSTAHQPPSASSSKSRVSTTPSASKPQTVQNNHKNKLPNLPKPVKKCVKINKLAAPKPFPAVAASASATGPRSAHKEGKNYICLTRKTSLGAYMRRCKNLVINDGYKIFHLHAAGAAIPLLLQLACALPPILPFSRDEIHTDISTGTVEVQDEIIPEDEDEDLAYRTRGKSTLYIIFRIGDGQPEKEGFDNAGVSKPKPKLQQSRPKTKKLAGNKEMLVYEEPEQEPEGI</sequence>
<keyword evidence="2" id="KW-0819">tRNA processing</keyword>
<dbReference type="Pfam" id="PF12328">
    <property type="entry name" value="Rpp20"/>
    <property type="match status" value="1"/>
</dbReference>
<gene>
    <name evidence="5" type="ORF">D9756_001959</name>
</gene>
<dbReference type="GO" id="GO:0003676">
    <property type="term" value="F:nucleic acid binding"/>
    <property type="evidence" value="ECO:0007669"/>
    <property type="project" value="InterPro"/>
</dbReference>